<dbReference type="Pfam" id="PF03020">
    <property type="entry name" value="LEM"/>
    <property type="match status" value="1"/>
</dbReference>
<dbReference type="InterPro" id="IPR011015">
    <property type="entry name" value="LEM/LEM-like_dom_sf"/>
</dbReference>
<dbReference type="Proteomes" id="UP000700334">
    <property type="component" value="Unassembled WGS sequence"/>
</dbReference>
<feature type="compositionally biased region" description="Basic residues" evidence="1">
    <location>
        <begin position="148"/>
        <end position="164"/>
    </location>
</feature>
<dbReference type="PANTHER" id="PTHR12019">
    <property type="entry name" value="LAMINA-ASSOCIATED POLYPEPTIDE THYMOPOIETIN"/>
    <property type="match status" value="1"/>
</dbReference>
<reference evidence="3" key="1">
    <citation type="journal article" date="2021" name="Evol. Appl.">
        <title>The genome of the Pyrenean desman and the effects of bottlenecks and inbreeding on the genomic landscape of an endangered species.</title>
        <authorList>
            <person name="Escoda L."/>
            <person name="Castresana J."/>
        </authorList>
    </citation>
    <scope>NUCLEOTIDE SEQUENCE</scope>
    <source>
        <strain evidence="3">IBE-C5619</strain>
    </source>
</reference>
<keyword evidence="4" id="KW-1185">Reference proteome</keyword>
<dbReference type="CDD" id="cd12940">
    <property type="entry name" value="LEM_LAP2_LEMD1"/>
    <property type="match status" value="1"/>
</dbReference>
<dbReference type="PROSITE" id="PS50954">
    <property type="entry name" value="LEM"/>
    <property type="match status" value="1"/>
</dbReference>
<accession>A0A8J6AET8</accession>
<evidence type="ECO:0000256" key="1">
    <source>
        <dbReference type="SAM" id="MobiDB-lite"/>
    </source>
</evidence>
<dbReference type="Gene3D" id="1.10.720.40">
    <property type="match status" value="1"/>
</dbReference>
<proteinExistence type="predicted"/>
<feature type="compositionally biased region" description="Acidic residues" evidence="1">
    <location>
        <begin position="314"/>
        <end position="323"/>
    </location>
</feature>
<comment type="caution">
    <text evidence="3">The sequence shown here is derived from an EMBL/GenBank/DDBJ whole genome shotgun (WGS) entry which is preliminary data.</text>
</comment>
<dbReference type="SUPFAM" id="SSF63451">
    <property type="entry name" value="LEM domain"/>
    <property type="match status" value="1"/>
</dbReference>
<feature type="region of interest" description="Disordered" evidence="1">
    <location>
        <begin position="1"/>
        <end position="60"/>
    </location>
</feature>
<protein>
    <submittedName>
        <fullName evidence="3">LEM domain-containing protein 1</fullName>
    </submittedName>
</protein>
<dbReference type="InterPro" id="IPR051656">
    <property type="entry name" value="LEM_domain"/>
</dbReference>
<feature type="region of interest" description="Disordered" evidence="1">
    <location>
        <begin position="148"/>
        <end position="174"/>
    </location>
</feature>
<gene>
    <name evidence="3" type="ORF">J0S82_016926</name>
</gene>
<dbReference type="OrthoDB" id="9666005at2759"/>
<feature type="region of interest" description="Disordered" evidence="1">
    <location>
        <begin position="302"/>
        <end position="323"/>
    </location>
</feature>
<dbReference type="PANTHER" id="PTHR12019:SF12">
    <property type="entry name" value="LEM DOMAIN-CONTAINING PROTEIN 1"/>
    <property type="match status" value="1"/>
</dbReference>
<feature type="compositionally biased region" description="Polar residues" evidence="1">
    <location>
        <begin position="21"/>
        <end position="33"/>
    </location>
</feature>
<evidence type="ECO:0000313" key="3">
    <source>
        <dbReference type="EMBL" id="KAG8518086.1"/>
    </source>
</evidence>
<feature type="domain" description="LEM" evidence="2">
    <location>
        <begin position="254"/>
        <end position="298"/>
    </location>
</feature>
<dbReference type="EMBL" id="JAGFMF010011641">
    <property type="protein sequence ID" value="KAG8518086.1"/>
    <property type="molecule type" value="Genomic_DNA"/>
</dbReference>
<organism evidence="3 4">
    <name type="scientific">Galemys pyrenaicus</name>
    <name type="common">Iberian desman</name>
    <name type="synonym">Pyrenean desman</name>
    <dbReference type="NCBI Taxonomy" id="202257"/>
    <lineage>
        <taxon>Eukaryota</taxon>
        <taxon>Metazoa</taxon>
        <taxon>Chordata</taxon>
        <taxon>Craniata</taxon>
        <taxon>Vertebrata</taxon>
        <taxon>Euteleostomi</taxon>
        <taxon>Mammalia</taxon>
        <taxon>Eutheria</taxon>
        <taxon>Laurasiatheria</taxon>
        <taxon>Eulipotyphla</taxon>
        <taxon>Talpidae</taxon>
        <taxon>Galemys</taxon>
    </lineage>
</organism>
<name>A0A8J6AET8_GALPY</name>
<dbReference type="InterPro" id="IPR003887">
    <property type="entry name" value="LEM_dom"/>
</dbReference>
<evidence type="ECO:0000313" key="4">
    <source>
        <dbReference type="Proteomes" id="UP000700334"/>
    </source>
</evidence>
<evidence type="ECO:0000259" key="2">
    <source>
        <dbReference type="PROSITE" id="PS50954"/>
    </source>
</evidence>
<dbReference type="AlphaFoldDB" id="A0A8J6AET8"/>
<sequence>MYRVSCAGRTGPPRRAPLGLPSQNCSHSSSKETVGNFKDSMSCPMGSPHSQGQGAGDRRLGPRPVCAAVTAQPRGLLTARLTPHRAMVQGRHLKERAWRVARTVSQFTAPCPALGPHRRGREGGQGCRGRAPAPRVLDDLCLTELARSRPRRVRPQRSVRRARGSRAPDSGPLERAARSSFGYVSGSLLQAALSHQLSPRSPGWASESLTNPAASYQSFPHVSNLLSVQSHCISSGLFWMPRIHCQKTDQTITMVDVKCLSDYKLQYELDKLGFSPGPILPSTRRVYENKLMQLLVSTPCASVVSDGPRKPDGTEDPDGGEGT</sequence>
<dbReference type="SMART" id="SM00540">
    <property type="entry name" value="LEM"/>
    <property type="match status" value="1"/>
</dbReference>